<dbReference type="STRING" id="1257118.L8HES1"/>
<dbReference type="InterPro" id="IPR029058">
    <property type="entry name" value="AB_hydrolase_fold"/>
</dbReference>
<dbReference type="SUPFAM" id="SSF53474">
    <property type="entry name" value="alpha/beta-Hydrolases"/>
    <property type="match status" value="1"/>
</dbReference>
<reference evidence="3 4" key="1">
    <citation type="journal article" date="2013" name="Genome Biol.">
        <title>Genome of Acanthamoeba castellanii highlights extensive lateral gene transfer and early evolution of tyrosine kinase signaling.</title>
        <authorList>
            <person name="Clarke M."/>
            <person name="Lohan A.J."/>
            <person name="Liu B."/>
            <person name="Lagkouvardos I."/>
            <person name="Roy S."/>
            <person name="Zafar N."/>
            <person name="Bertelli C."/>
            <person name="Schilde C."/>
            <person name="Kianianmomeni A."/>
            <person name="Burglin T.R."/>
            <person name="Frech C."/>
            <person name="Turcotte B."/>
            <person name="Kopec K.O."/>
            <person name="Synnott J.M."/>
            <person name="Choo C."/>
            <person name="Paponov I."/>
            <person name="Finkler A."/>
            <person name="Soon Heng Tan C."/>
            <person name="Hutchins A.P."/>
            <person name="Weinmeier T."/>
            <person name="Rattei T."/>
            <person name="Chu J.S."/>
            <person name="Gimenez G."/>
            <person name="Irimia M."/>
            <person name="Rigden D.J."/>
            <person name="Fitzpatrick D.A."/>
            <person name="Lorenzo-Morales J."/>
            <person name="Bateman A."/>
            <person name="Chiu C.H."/>
            <person name="Tang P."/>
            <person name="Hegemann P."/>
            <person name="Fromm H."/>
            <person name="Raoult D."/>
            <person name="Greub G."/>
            <person name="Miranda-Saavedra D."/>
            <person name="Chen N."/>
            <person name="Nash P."/>
            <person name="Ginger M.L."/>
            <person name="Horn M."/>
            <person name="Schaap P."/>
            <person name="Caler L."/>
            <person name="Loftus B."/>
        </authorList>
    </citation>
    <scope>NUCLEOTIDE SEQUENCE [LARGE SCALE GENOMIC DNA]</scope>
    <source>
        <strain evidence="3 4">Neff</strain>
    </source>
</reference>
<dbReference type="Pfam" id="PF00561">
    <property type="entry name" value="Abhydrolase_1"/>
    <property type="match status" value="1"/>
</dbReference>
<protein>
    <submittedName>
        <fullName evidence="3">Catalytic, putative</fullName>
    </submittedName>
</protein>
<dbReference type="VEuPathDB" id="AmoebaDB:ACA1_072830"/>
<dbReference type="PANTHER" id="PTHR42103">
    <property type="entry name" value="ALPHA/BETA-HYDROLASES SUPERFAMILY PROTEIN"/>
    <property type="match status" value="1"/>
</dbReference>
<feature type="region of interest" description="Disordered" evidence="1">
    <location>
        <begin position="323"/>
        <end position="369"/>
    </location>
</feature>
<feature type="region of interest" description="Disordered" evidence="1">
    <location>
        <begin position="1"/>
        <end position="64"/>
    </location>
</feature>
<organism evidence="3 4">
    <name type="scientific">Acanthamoeba castellanii (strain ATCC 30010 / Neff)</name>
    <dbReference type="NCBI Taxonomy" id="1257118"/>
    <lineage>
        <taxon>Eukaryota</taxon>
        <taxon>Amoebozoa</taxon>
        <taxon>Discosea</taxon>
        <taxon>Longamoebia</taxon>
        <taxon>Centramoebida</taxon>
        <taxon>Acanthamoebidae</taxon>
        <taxon>Acanthamoeba</taxon>
    </lineage>
</organism>
<gene>
    <name evidence="3" type="ORF">ACA1_072830</name>
</gene>
<dbReference type="PANTHER" id="PTHR42103:SF2">
    <property type="entry name" value="AB HYDROLASE-1 DOMAIN-CONTAINING PROTEIN"/>
    <property type="match status" value="1"/>
</dbReference>
<dbReference type="EMBL" id="KB007857">
    <property type="protein sequence ID" value="ELR23650.1"/>
    <property type="molecule type" value="Genomic_DNA"/>
</dbReference>
<dbReference type="RefSeq" id="XP_004353178.1">
    <property type="nucleotide sequence ID" value="XM_004353126.1"/>
</dbReference>
<dbReference type="AlphaFoldDB" id="L8HES1"/>
<evidence type="ECO:0000313" key="3">
    <source>
        <dbReference type="EMBL" id="ELR23650.1"/>
    </source>
</evidence>
<name>L8HES1_ACACF</name>
<feature type="domain" description="AB hydrolase-1" evidence="2">
    <location>
        <begin position="101"/>
        <end position="195"/>
    </location>
</feature>
<feature type="compositionally biased region" description="Basic residues" evidence="1">
    <location>
        <begin position="335"/>
        <end position="351"/>
    </location>
</feature>
<accession>L8HES1</accession>
<feature type="compositionally biased region" description="Basic and acidic residues" evidence="1">
    <location>
        <begin position="1"/>
        <end position="12"/>
    </location>
</feature>
<feature type="compositionally biased region" description="Low complexity" evidence="1">
    <location>
        <begin position="46"/>
        <end position="57"/>
    </location>
</feature>
<evidence type="ECO:0000259" key="2">
    <source>
        <dbReference type="Pfam" id="PF00561"/>
    </source>
</evidence>
<sequence>MDWEGQEEKREAAPASTVRRSVTIDVSDKVHLEASLAKPKLPPPNKNHTSSSSSAADEAGREGGEGREAYYYHSNSNSAEARRIRNAKVGIVITHPHPMLGGNMHNNVVVSLFKRFAQEGFCVVRFNFRGTGRSTGSKTWRGSGEREDVVAVCRYLQSECGVEAVYLVGYSYGSAIGCSVVNDVDIIKGCIAVSYPFGVLTWILMGHLLNLAKTEKPCLWVIGTEDNFTSVSRFRQRLIFKDSVKPLALMGLAEEEDFTKRKKAEEQSLGESNPYTAEYFRDRTQTTVVVRGMDHFWFDDEDVLADICVAWVQARLADLEAAREQPLESDDAAEHHHHHHHHQQPQQRQRHQPNGQKKDDLSEESHSRL</sequence>
<dbReference type="KEGG" id="acan:ACA1_072830"/>
<feature type="compositionally biased region" description="Basic and acidic residues" evidence="1">
    <location>
        <begin position="356"/>
        <end position="369"/>
    </location>
</feature>
<dbReference type="OrthoDB" id="10260961at2759"/>
<proteinExistence type="predicted"/>
<dbReference type="GeneID" id="14924632"/>
<evidence type="ECO:0000313" key="4">
    <source>
        <dbReference type="Proteomes" id="UP000011083"/>
    </source>
</evidence>
<keyword evidence="4" id="KW-1185">Reference proteome</keyword>
<dbReference type="Gene3D" id="3.40.50.1820">
    <property type="entry name" value="alpha/beta hydrolase"/>
    <property type="match status" value="1"/>
</dbReference>
<evidence type="ECO:0000256" key="1">
    <source>
        <dbReference type="SAM" id="MobiDB-lite"/>
    </source>
</evidence>
<dbReference type="Proteomes" id="UP000011083">
    <property type="component" value="Unassembled WGS sequence"/>
</dbReference>
<dbReference type="InterPro" id="IPR000073">
    <property type="entry name" value="AB_hydrolase_1"/>
</dbReference>